<gene>
    <name evidence="3" type="ORF">DIZ78_13825</name>
</gene>
<evidence type="ECO:0000256" key="1">
    <source>
        <dbReference type="ARBA" id="ARBA00022729"/>
    </source>
</evidence>
<name>A0A370DGB1_9GAMM</name>
<reference evidence="3 4" key="1">
    <citation type="journal article" date="2018" name="ISME J.">
        <title>Endosymbiont genomes yield clues of tubeworm success.</title>
        <authorList>
            <person name="Li Y."/>
            <person name="Liles M.R."/>
            <person name="Halanych K.M."/>
        </authorList>
    </citation>
    <scope>NUCLEOTIDE SEQUENCE [LARGE SCALE GENOMIC DNA]</scope>
    <source>
        <strain evidence="3">A1462</strain>
    </source>
</reference>
<evidence type="ECO:0000313" key="3">
    <source>
        <dbReference type="EMBL" id="RDH83590.1"/>
    </source>
</evidence>
<evidence type="ECO:0000256" key="2">
    <source>
        <dbReference type="SAM" id="Phobius"/>
    </source>
</evidence>
<keyword evidence="2" id="KW-1133">Transmembrane helix</keyword>
<dbReference type="Proteomes" id="UP000254771">
    <property type="component" value="Unassembled WGS sequence"/>
</dbReference>
<keyword evidence="1" id="KW-0732">Signal</keyword>
<comment type="caution">
    <text evidence="3">The sequence shown here is derived from an EMBL/GenBank/DDBJ whole genome shotgun (WGS) entry which is preliminary data.</text>
</comment>
<feature type="transmembrane region" description="Helical" evidence="2">
    <location>
        <begin position="917"/>
        <end position="934"/>
    </location>
</feature>
<dbReference type="InterPro" id="IPR036280">
    <property type="entry name" value="Multihaem_cyt_sf"/>
</dbReference>
<dbReference type="SUPFAM" id="SSF48695">
    <property type="entry name" value="Multiheme cytochromes"/>
    <property type="match status" value="1"/>
</dbReference>
<keyword evidence="2" id="KW-0812">Transmembrane</keyword>
<dbReference type="EMBL" id="QFXE01000018">
    <property type="protein sequence ID" value="RDH83590.1"/>
    <property type="molecule type" value="Genomic_DNA"/>
</dbReference>
<accession>A0A370DGB1</accession>
<dbReference type="Gene3D" id="1.10.1130.10">
    <property type="entry name" value="Flavocytochrome C3, Chain A"/>
    <property type="match status" value="1"/>
</dbReference>
<keyword evidence="2" id="KW-0472">Membrane</keyword>
<evidence type="ECO:0000313" key="4">
    <source>
        <dbReference type="Proteomes" id="UP000254771"/>
    </source>
</evidence>
<dbReference type="PANTHER" id="PTHR35038">
    <property type="entry name" value="DISSIMILATORY SULFITE REDUCTASE SIRA"/>
    <property type="match status" value="1"/>
</dbReference>
<protein>
    <submittedName>
        <fullName evidence="3">Cytochrome C</fullName>
    </submittedName>
</protein>
<dbReference type="AlphaFoldDB" id="A0A370DGB1"/>
<proteinExistence type="predicted"/>
<keyword evidence="4" id="KW-1185">Reference proteome</keyword>
<sequence>MLGKSRKAGLLLKAGFLVLTFVGINSSWAGVLDEPKAHPAIPLLDESGSHVLDSGKPYSPRMSCGTGGCHDYDAITHAFHFEQGRDEARDDFGAERGLPQLVSPGYYGGYNCMGSNNPDILAKKENATESDFADHGSAGLVKRCISCHSGGGWMEKDRNGRRYDEVDSTTVTALDGDYFNRSTDADGNPVITQWDWQKSGVVENDCLMCHARYVDLKSFDARLPAGEAPLDMFKDVRRHSLIDNDHFRYADSAILEFLNINMDGNPANDKALMQFARVDDDADGAVAVETIPLDANGEPVITWNAAAFDGDRKAVIPMVRYPANDACMQCHRTANSRRGFYGFGDNATLVYDENDLLVRDYQDDVHKGLDWTEANGETREIQNCNACHTRNYYNPSHSNVDLDADHSFLKGNSDMDVANERDYTPSAKSCVYCHDDAETPAIPSGHPDMLSAHRERWKLAGDMAGYTEDSLTSITQTHLDVVTCEACHITDKASRGTSLQIMYRYAASEDGKVRLRPYNARYRYYWKDKTSGYVFSQTERNSAFRMEIDANGDQYGAVIDPVSGAELGQVTVRFSHGSWRYGDPEDYDTMMALKGAYDAVLRGKGLENPDAVLVWSASNFYVMSHNTRPAVEAAQCEDCHTQTARGAFSSLISNDGILSEANIKTVTTVVDKRLVDEGVIVFDFPSMKVDANGVVTENVSDILYSSGINPSLSRLNSAIAPVISGMVQKIVSDTALAGIGLAEGDIAPLQLLMPTGEIYLFQPSNGEPAVRQVAIMSEDTVQAGVVLPTYRFQVGMGSDELATAATQATNRQTYMVYRLEATDSGGNPVTQFPGTPLYVKLPWSGTDVDQVSIVTSSDGVAWSQVDPASLVLVRPQTAAEDGYVVMRTDHFSYYAVTDAVARDTVDSTSISSSGGGSVIYLPMVLLLLLSGRLLQRRKTART</sequence>
<organism evidence="3 4">
    <name type="scientific">endosymbiont of Escarpia spicata</name>
    <dbReference type="NCBI Taxonomy" id="2200908"/>
    <lineage>
        <taxon>Bacteria</taxon>
        <taxon>Pseudomonadati</taxon>
        <taxon>Pseudomonadota</taxon>
        <taxon>Gammaproteobacteria</taxon>
        <taxon>sulfur-oxidizing symbionts</taxon>
    </lineage>
</organism>
<dbReference type="InterPro" id="IPR051829">
    <property type="entry name" value="Multiheme_Cytochr_ET"/>
</dbReference>